<keyword evidence="1" id="KW-0472">Membrane</keyword>
<protein>
    <submittedName>
        <fullName evidence="3">PRA1 family protein</fullName>
    </submittedName>
</protein>
<organism evidence="2 3">
    <name type="scientific">Setaria digitata</name>
    <dbReference type="NCBI Taxonomy" id="48799"/>
    <lineage>
        <taxon>Eukaryota</taxon>
        <taxon>Metazoa</taxon>
        <taxon>Ecdysozoa</taxon>
        <taxon>Nematoda</taxon>
        <taxon>Chromadorea</taxon>
        <taxon>Rhabditida</taxon>
        <taxon>Spirurina</taxon>
        <taxon>Spiruromorpha</taxon>
        <taxon>Filarioidea</taxon>
        <taxon>Setariidae</taxon>
        <taxon>Setaria</taxon>
    </lineage>
</organism>
<accession>A0A915Q2C7</accession>
<evidence type="ECO:0000256" key="1">
    <source>
        <dbReference type="SAM" id="Phobius"/>
    </source>
</evidence>
<keyword evidence="1" id="KW-0812">Transmembrane</keyword>
<evidence type="ECO:0000313" key="2">
    <source>
        <dbReference type="Proteomes" id="UP000887581"/>
    </source>
</evidence>
<proteinExistence type="predicted"/>
<dbReference type="WBParaSite" id="sdigi.contig8.g914.t1">
    <property type="protein sequence ID" value="sdigi.contig8.g914.t1"/>
    <property type="gene ID" value="sdigi.contig8.g914"/>
</dbReference>
<feature type="transmembrane region" description="Helical" evidence="1">
    <location>
        <begin position="90"/>
        <end position="113"/>
    </location>
</feature>
<sequence length="157" mass="17215">MSNSASIPNEINIAQLFSDVSHTLNGFRNLFIPLPKASGAEGAPHHDAPLSSVATDIFSGNVCFKACGMEDIQLAAQKAGELFVTLRYCVVTLTIFIIICMILLSMALGWYLLKTTMIFEGRSGLPIESTFNGTSTFIHSRYQKNRSPTPTIENLRK</sequence>
<name>A0A915Q2C7_9BILA</name>
<dbReference type="Proteomes" id="UP000887581">
    <property type="component" value="Unplaced"/>
</dbReference>
<keyword evidence="2" id="KW-1185">Reference proteome</keyword>
<reference evidence="3" key="1">
    <citation type="submission" date="2022-11" db="UniProtKB">
        <authorList>
            <consortium name="WormBaseParasite"/>
        </authorList>
    </citation>
    <scope>IDENTIFICATION</scope>
</reference>
<keyword evidence="1" id="KW-1133">Transmembrane helix</keyword>
<evidence type="ECO:0000313" key="3">
    <source>
        <dbReference type="WBParaSite" id="sdigi.contig8.g914.t1"/>
    </source>
</evidence>
<dbReference type="AlphaFoldDB" id="A0A915Q2C7"/>